<dbReference type="InterPro" id="IPR045137">
    <property type="entry name" value="RBM26/27"/>
</dbReference>
<dbReference type="Pfam" id="PF00076">
    <property type="entry name" value="RRM_1"/>
    <property type="match status" value="1"/>
</dbReference>
<dbReference type="SMART" id="SM00356">
    <property type="entry name" value="ZnF_C3H1"/>
    <property type="match status" value="1"/>
</dbReference>
<keyword evidence="9" id="KW-1185">Reference proteome</keyword>
<feature type="compositionally biased region" description="Basic and acidic residues" evidence="5">
    <location>
        <begin position="833"/>
        <end position="845"/>
    </location>
</feature>
<evidence type="ECO:0000259" key="6">
    <source>
        <dbReference type="PROSITE" id="PS50102"/>
    </source>
</evidence>
<feature type="compositionally biased region" description="Acidic residues" evidence="5">
    <location>
        <begin position="136"/>
        <end position="146"/>
    </location>
</feature>
<evidence type="ECO:0000256" key="4">
    <source>
        <dbReference type="SAM" id="Coils"/>
    </source>
</evidence>
<comment type="caution">
    <text evidence="8">The sequence shown here is derived from an EMBL/GenBank/DDBJ whole genome shotgun (WGS) entry which is preliminary data.</text>
</comment>
<protein>
    <submittedName>
        <fullName evidence="8">Uncharacterized protein</fullName>
    </submittedName>
</protein>
<dbReference type="PROSITE" id="PS50103">
    <property type="entry name" value="ZF_C3H1"/>
    <property type="match status" value="1"/>
</dbReference>
<dbReference type="SMART" id="SM00360">
    <property type="entry name" value="RRM"/>
    <property type="match status" value="2"/>
</dbReference>
<dbReference type="GO" id="GO:0003723">
    <property type="term" value="F:RNA binding"/>
    <property type="evidence" value="ECO:0007669"/>
    <property type="project" value="UniProtKB-UniRule"/>
</dbReference>
<evidence type="ECO:0000256" key="5">
    <source>
        <dbReference type="SAM" id="MobiDB-lite"/>
    </source>
</evidence>
<keyword evidence="4" id="KW-0175">Coiled coil</keyword>
<sequence>MVSIMKIEDDAALNNYLVKHLQPLTEADPNILAKYVWALLKNNKPKAELQAFCTEKLVDFLGEDSKIFIVNLFRALEDGTIATRQEELDTRVEDEPGSMPAPSMARVALTGDNAELKSSSQLQKHTDSNNLGSTDHEEEGSDDEDDDRNHKHRRRADRSRSLDRDTHDGPLRKRSRSDDENPTDEFHQGPNLLEKDGLPKRRLGRDHVSGAATRLGMDANQRGLSRGAPVLRNDGLGSRFEHQNGLSRGLMGRGRGGTPSLSGSREQRATPVDADSTALMLSSGLPKSLYSGRSGSSRGNPSHSPWLGYNRFTGMTNGTLDHPLPLNTGMPGSRGVSISPAVGVGMNMGLGMALRPRCPDFEERGYCLRGDLCPMEHGANRIVVEDVQSLSKFNLSVALPSGRGMALGTVSVSSSSLSPYSGVSNMVTRDVNLSALMDSSFSKVGSGSNASTEPDLYDPDQPLWNKEQPAPIVKLPPFRKDSENESSALERSGQSPEDEAYGRPSLAMARSQGMGPGQSVWNRIGRVDQGDIKDGNIPLFIEPPVDSSQFQKVFKREAHGPSNSPGKWKIDSEERSMRASKGTIVKSAGNSTPEREVGLQQLGYNPHGGRSSRAPSERAQNTLYVGCLPNNPNRKELLMSHFQKFGDIVDIRVPIHGDRAFVQFLRHADAEAALNSPEAVMGNRFIRLSWAKRDSLPVSSIEGTMVLPSLAQGKDFGPGDVHGPAGDTSPSILKGKKQADALPTVFEANKMKQAAKSGTLLLSNTSQKKQEELEQTMEAIRKKQEELAQRRDEFRRKLERLSKQGNGTTAEHEITVLRGAKGTTLEQTTNKEALPEKEGTDDKGVHKQTLPFSVERTSSTSDQGVKKDTSKQPLGLGQGSFGTLSQPSPRGLRGHSPWPSPGVVGSQWAPLRYKLDNRTTVFRVLSPLPDNLLDIAILKHHFQFFGDVVSVEIEDLDRQGESNFTEKATAKVTFSTRIAAEKAYAQGRWFQGTALQFSWVNPPSNTTSVTSSDNAHVEMKNSPISGLKNEKGAEDGQSSRTRTSAAGNGSDIEGGCETDSQLKNECVATLAGDLEKVSEEG</sequence>
<feature type="compositionally biased region" description="Basic and acidic residues" evidence="5">
    <location>
        <begin position="568"/>
        <end position="577"/>
    </location>
</feature>
<gene>
    <name evidence="8" type="ORF">GOP47_0020566</name>
</gene>
<dbReference type="SUPFAM" id="SSF54928">
    <property type="entry name" value="RNA-binding domain, RBD"/>
    <property type="match status" value="2"/>
</dbReference>
<evidence type="ECO:0000313" key="9">
    <source>
        <dbReference type="Proteomes" id="UP000886520"/>
    </source>
</evidence>
<accession>A0A9D4Z8T7</accession>
<feature type="compositionally biased region" description="Polar residues" evidence="5">
    <location>
        <begin position="442"/>
        <end position="452"/>
    </location>
</feature>
<feature type="region of interest" description="Disordered" evidence="5">
    <location>
        <begin position="115"/>
        <end position="273"/>
    </location>
</feature>
<evidence type="ECO:0000256" key="2">
    <source>
        <dbReference type="PROSITE-ProRule" id="PRU00176"/>
    </source>
</evidence>
<dbReference type="OrthoDB" id="443401at2759"/>
<evidence type="ECO:0000256" key="1">
    <source>
        <dbReference type="ARBA" id="ARBA00022884"/>
    </source>
</evidence>
<feature type="domain" description="RRM" evidence="6">
    <location>
        <begin position="621"/>
        <end position="693"/>
    </location>
</feature>
<evidence type="ECO:0000256" key="3">
    <source>
        <dbReference type="PROSITE-ProRule" id="PRU00723"/>
    </source>
</evidence>
<feature type="region of interest" description="Disordered" evidence="5">
    <location>
        <begin position="442"/>
        <end position="502"/>
    </location>
</feature>
<evidence type="ECO:0000259" key="7">
    <source>
        <dbReference type="PROSITE" id="PS50103"/>
    </source>
</evidence>
<dbReference type="EMBL" id="JABFUD020000020">
    <property type="protein sequence ID" value="KAI5063896.1"/>
    <property type="molecule type" value="Genomic_DNA"/>
</dbReference>
<keyword evidence="1 2" id="KW-0694">RNA-binding</keyword>
<keyword evidence="3" id="KW-0863">Zinc-finger</keyword>
<keyword evidence="3" id="KW-0479">Metal-binding</keyword>
<dbReference type="AlphaFoldDB" id="A0A9D4Z8T7"/>
<dbReference type="InterPro" id="IPR000571">
    <property type="entry name" value="Znf_CCCH"/>
</dbReference>
<dbReference type="InterPro" id="IPR012677">
    <property type="entry name" value="Nucleotide-bd_a/b_plait_sf"/>
</dbReference>
<reference evidence="8" key="1">
    <citation type="submission" date="2021-01" db="EMBL/GenBank/DDBJ databases">
        <title>Adiantum capillus-veneris genome.</title>
        <authorList>
            <person name="Fang Y."/>
            <person name="Liao Q."/>
        </authorList>
    </citation>
    <scope>NUCLEOTIDE SEQUENCE</scope>
    <source>
        <strain evidence="8">H3</strain>
        <tissue evidence="8">Leaf</tissue>
    </source>
</reference>
<dbReference type="CDD" id="cd12257">
    <property type="entry name" value="RRM1_RBM26_like"/>
    <property type="match status" value="1"/>
</dbReference>
<feature type="region of interest" description="Disordered" evidence="5">
    <location>
        <begin position="557"/>
        <end position="595"/>
    </location>
</feature>
<feature type="zinc finger region" description="C3H1-type" evidence="3">
    <location>
        <begin position="352"/>
        <end position="380"/>
    </location>
</feature>
<feature type="compositionally biased region" description="Polar residues" evidence="5">
    <location>
        <begin position="116"/>
        <end position="133"/>
    </location>
</feature>
<dbReference type="Proteomes" id="UP000886520">
    <property type="component" value="Chromosome 20"/>
</dbReference>
<organism evidence="8 9">
    <name type="scientific">Adiantum capillus-veneris</name>
    <name type="common">Maidenhair fern</name>
    <dbReference type="NCBI Taxonomy" id="13818"/>
    <lineage>
        <taxon>Eukaryota</taxon>
        <taxon>Viridiplantae</taxon>
        <taxon>Streptophyta</taxon>
        <taxon>Embryophyta</taxon>
        <taxon>Tracheophyta</taxon>
        <taxon>Polypodiopsida</taxon>
        <taxon>Polypodiidae</taxon>
        <taxon>Polypodiales</taxon>
        <taxon>Pteridineae</taxon>
        <taxon>Pteridaceae</taxon>
        <taxon>Vittarioideae</taxon>
        <taxon>Adiantum</taxon>
    </lineage>
</organism>
<dbReference type="PROSITE" id="PS50102">
    <property type="entry name" value="RRM"/>
    <property type="match status" value="1"/>
</dbReference>
<feature type="compositionally biased region" description="Polar residues" evidence="5">
    <location>
        <begin position="1036"/>
        <end position="1047"/>
    </location>
</feature>
<dbReference type="GO" id="GO:0008270">
    <property type="term" value="F:zinc ion binding"/>
    <property type="evidence" value="ECO:0007669"/>
    <property type="project" value="UniProtKB-KW"/>
</dbReference>
<feature type="compositionally biased region" description="Basic and acidic residues" evidence="5">
    <location>
        <begin position="158"/>
        <end position="199"/>
    </location>
</feature>
<name>A0A9D4Z8T7_ADICA</name>
<feature type="domain" description="C3H1-type" evidence="7">
    <location>
        <begin position="352"/>
        <end position="380"/>
    </location>
</feature>
<dbReference type="PANTHER" id="PTHR14398:SF0">
    <property type="entry name" value="ZINC FINGER PROTEIN SWM"/>
    <property type="match status" value="1"/>
</dbReference>
<feature type="region of interest" description="Disordered" evidence="5">
    <location>
        <begin position="1004"/>
        <end position="1058"/>
    </location>
</feature>
<feature type="region of interest" description="Disordered" evidence="5">
    <location>
        <begin position="819"/>
        <end position="899"/>
    </location>
</feature>
<keyword evidence="3" id="KW-0862">Zinc</keyword>
<dbReference type="InterPro" id="IPR035979">
    <property type="entry name" value="RBD_domain_sf"/>
</dbReference>
<feature type="coiled-coil region" evidence="4">
    <location>
        <begin position="763"/>
        <end position="804"/>
    </location>
</feature>
<feature type="compositionally biased region" description="Polar residues" evidence="5">
    <location>
        <begin position="485"/>
        <end position="495"/>
    </location>
</feature>
<proteinExistence type="predicted"/>
<evidence type="ECO:0000313" key="8">
    <source>
        <dbReference type="EMBL" id="KAI5063896.1"/>
    </source>
</evidence>
<dbReference type="GO" id="GO:0005634">
    <property type="term" value="C:nucleus"/>
    <property type="evidence" value="ECO:0007669"/>
    <property type="project" value="TreeGrafter"/>
</dbReference>
<dbReference type="InterPro" id="IPR000504">
    <property type="entry name" value="RRM_dom"/>
</dbReference>
<dbReference type="Gene3D" id="3.30.70.330">
    <property type="match status" value="2"/>
</dbReference>
<dbReference type="PANTHER" id="PTHR14398">
    <property type="entry name" value="RNA RECOGNITION RRM/RNP DOMAIN"/>
    <property type="match status" value="1"/>
</dbReference>